<organism evidence="2 3">
    <name type="scientific">Perkinsus olseni</name>
    <name type="common">Perkinsus atlanticus</name>
    <dbReference type="NCBI Taxonomy" id="32597"/>
    <lineage>
        <taxon>Eukaryota</taxon>
        <taxon>Sar</taxon>
        <taxon>Alveolata</taxon>
        <taxon>Perkinsozoa</taxon>
        <taxon>Perkinsea</taxon>
        <taxon>Perkinsida</taxon>
        <taxon>Perkinsidae</taxon>
        <taxon>Perkinsus</taxon>
    </lineage>
</organism>
<accession>A0A7J6PLA2</accession>
<gene>
    <name evidence="2" type="ORF">FOZ63_009553</name>
</gene>
<feature type="non-terminal residue" evidence="2">
    <location>
        <position position="1"/>
    </location>
</feature>
<dbReference type="AlphaFoldDB" id="A0A7J6PLA2"/>
<feature type="non-terminal residue" evidence="2">
    <location>
        <position position="234"/>
    </location>
</feature>
<protein>
    <submittedName>
        <fullName evidence="2">Uncharacterized protein</fullName>
    </submittedName>
</protein>
<reference evidence="2 3" key="1">
    <citation type="submission" date="2020-04" db="EMBL/GenBank/DDBJ databases">
        <title>Perkinsus olseni comparative genomics.</title>
        <authorList>
            <person name="Bogema D.R."/>
        </authorList>
    </citation>
    <scope>NUCLEOTIDE SEQUENCE [LARGE SCALE GENOMIC DNA]</scope>
    <source>
        <strain evidence="2 3">ATCC PRA-207</strain>
    </source>
</reference>
<name>A0A7J6PLA2_PEROL</name>
<proteinExistence type="predicted"/>
<dbReference type="EMBL" id="JABANO010039032">
    <property type="protein sequence ID" value="KAF4696566.1"/>
    <property type="molecule type" value="Genomic_DNA"/>
</dbReference>
<feature type="region of interest" description="Disordered" evidence="1">
    <location>
        <begin position="1"/>
        <end position="22"/>
    </location>
</feature>
<comment type="caution">
    <text evidence="2">The sequence shown here is derived from an EMBL/GenBank/DDBJ whole genome shotgun (WGS) entry which is preliminary data.</text>
</comment>
<dbReference type="Proteomes" id="UP000553632">
    <property type="component" value="Unassembled WGS sequence"/>
</dbReference>
<keyword evidence="3" id="KW-1185">Reference proteome</keyword>
<sequence>KKNAKRRRGSDGGIDTGVSGNAPPAKKSDFVLIVKDGRIFHPYPKGWLRPLCHSSHLPGRWDEWHEQKLNAEARGMHTDTPPPQLRMETVREVLKGKGFKVSLFQTQRGVGVGCQTVEERVKVKQSIELLDSSIPVVVAPAAELVAVAVEVVEKIVAALVVDVVLVTGPSVGATLLLTALVGVVVEAAEVVFDWPQKQGTPDVVVDDGLVEVVRVEVVAVSVVVVTAAELVEVE</sequence>
<evidence type="ECO:0000313" key="2">
    <source>
        <dbReference type="EMBL" id="KAF4696566.1"/>
    </source>
</evidence>
<evidence type="ECO:0000256" key="1">
    <source>
        <dbReference type="SAM" id="MobiDB-lite"/>
    </source>
</evidence>
<evidence type="ECO:0000313" key="3">
    <source>
        <dbReference type="Proteomes" id="UP000553632"/>
    </source>
</evidence>